<reference evidence="3" key="1">
    <citation type="submission" date="2022-01" db="EMBL/GenBank/DDBJ databases">
        <authorList>
            <person name="King R."/>
        </authorList>
    </citation>
    <scope>NUCLEOTIDE SEQUENCE</scope>
</reference>
<feature type="coiled-coil region" evidence="1">
    <location>
        <begin position="48"/>
        <end position="100"/>
    </location>
</feature>
<protein>
    <submittedName>
        <fullName evidence="3">Uncharacterized protein</fullName>
    </submittedName>
</protein>
<evidence type="ECO:0000313" key="3">
    <source>
        <dbReference type="EMBL" id="CAH1398924.1"/>
    </source>
</evidence>
<sequence>MALVQLDTGNDPWLTEHESCDKLYREIVTQLNARNVFPTNSEKFSAASAAIRLRLKQYNYEVQELRRNLLYSSSLTQEERERRQRLVEDLESKNIQLSQDFRVSKEQKDRNQLLDTPGDSGGVSWLDDSSPDKPLLADDFVPSMETMRQEQSQILAGILNLYITFLRPKFIEFLNFNLILFFSKVIDFFSQRSSQEEGVDLLSVIETKTLSSI</sequence>
<dbReference type="EMBL" id="OV725080">
    <property type="protein sequence ID" value="CAH1398924.1"/>
    <property type="molecule type" value="Genomic_DNA"/>
</dbReference>
<dbReference type="OrthoDB" id="428895at2759"/>
<evidence type="ECO:0000313" key="4">
    <source>
        <dbReference type="Proteomes" id="UP001152798"/>
    </source>
</evidence>
<dbReference type="AlphaFoldDB" id="A0A9P0HBE0"/>
<name>A0A9P0HBE0_NEZVI</name>
<organism evidence="3 4">
    <name type="scientific">Nezara viridula</name>
    <name type="common">Southern green stink bug</name>
    <name type="synonym">Cimex viridulus</name>
    <dbReference type="NCBI Taxonomy" id="85310"/>
    <lineage>
        <taxon>Eukaryota</taxon>
        <taxon>Metazoa</taxon>
        <taxon>Ecdysozoa</taxon>
        <taxon>Arthropoda</taxon>
        <taxon>Hexapoda</taxon>
        <taxon>Insecta</taxon>
        <taxon>Pterygota</taxon>
        <taxon>Neoptera</taxon>
        <taxon>Paraneoptera</taxon>
        <taxon>Hemiptera</taxon>
        <taxon>Heteroptera</taxon>
        <taxon>Panheteroptera</taxon>
        <taxon>Pentatomomorpha</taxon>
        <taxon>Pentatomoidea</taxon>
        <taxon>Pentatomidae</taxon>
        <taxon>Pentatominae</taxon>
        <taxon>Nezara</taxon>
    </lineage>
</organism>
<keyword evidence="1" id="KW-0175">Coiled coil</keyword>
<accession>A0A9P0HBE0</accession>
<evidence type="ECO:0000256" key="2">
    <source>
        <dbReference type="SAM" id="MobiDB-lite"/>
    </source>
</evidence>
<gene>
    <name evidence="3" type="ORF">NEZAVI_LOCUS8481</name>
</gene>
<proteinExistence type="predicted"/>
<dbReference type="Proteomes" id="UP001152798">
    <property type="component" value="Chromosome 4"/>
</dbReference>
<keyword evidence="4" id="KW-1185">Reference proteome</keyword>
<evidence type="ECO:0000256" key="1">
    <source>
        <dbReference type="SAM" id="Coils"/>
    </source>
</evidence>
<feature type="region of interest" description="Disordered" evidence="2">
    <location>
        <begin position="104"/>
        <end position="131"/>
    </location>
</feature>